<name>A0ACC3T9Y1_LIPKO</name>
<comment type="caution">
    <text evidence="1">The sequence shown here is derived from an EMBL/GenBank/DDBJ whole genome shotgun (WGS) entry which is preliminary data.</text>
</comment>
<accession>A0ACC3T9Y1</accession>
<organism evidence="1 2">
    <name type="scientific">Lipomyces kononenkoae</name>
    <name type="common">Yeast</name>
    <dbReference type="NCBI Taxonomy" id="34357"/>
    <lineage>
        <taxon>Eukaryota</taxon>
        <taxon>Fungi</taxon>
        <taxon>Dikarya</taxon>
        <taxon>Ascomycota</taxon>
        <taxon>Saccharomycotina</taxon>
        <taxon>Lipomycetes</taxon>
        <taxon>Lipomycetales</taxon>
        <taxon>Lipomycetaceae</taxon>
        <taxon>Lipomyces</taxon>
    </lineage>
</organism>
<dbReference type="EMBL" id="MU971338">
    <property type="protein sequence ID" value="KAK9240737.1"/>
    <property type="molecule type" value="Genomic_DNA"/>
</dbReference>
<sequence>MASTQTCVRRAFRQLHVNLLHSRQCREQIRRSSAIAVQQPRYPDFRPVLPNASNVTLGRVRCTSASALAKRVRHFSTGSANYESASEHNNGVAGSKFDVPLAGYVDLSPRRGLIEVTGPDAFRFLHGLLTNEPPPGRDGVYATFLNVRGRIMYDVFVYPALHNKKWASQNPVGDSESVTYIIEHDVDVTDQLYKYLTFRKLRENVTLRKLADWKVWFAWEDNPENLLMRRTNHKPTEYDSDPYLSKTPQFIGANDTRAPGFGVRMVLSKEAESPLWPLRVYEEGRVESFVLADIETYNIRRIMYGIPEGTQDFIPGDMLPMESCIDMMGGINFDKGCYVGQELTTRAKRVGITKRRMVPYMIYDLASDKVPSEIEYDPWFELPEGVTLPYKSPIIPAGTQPKINSRGEVMRAVGKLISRTENIGLANAALDWVDKAEEEAEPEQCRVIPTDNSGGLALNDPALGDKTTGLGIKFFRPYWWHDADRVFVPPANADSEASAASGSNGDTTV</sequence>
<reference evidence="2" key="1">
    <citation type="journal article" date="2024" name="Front. Bioeng. Biotechnol.">
        <title>Genome-scale model development and genomic sequencing of the oleaginous clade Lipomyces.</title>
        <authorList>
            <person name="Czajka J.J."/>
            <person name="Han Y."/>
            <person name="Kim J."/>
            <person name="Mondo S.J."/>
            <person name="Hofstad B.A."/>
            <person name="Robles A."/>
            <person name="Haridas S."/>
            <person name="Riley R."/>
            <person name="LaButti K."/>
            <person name="Pangilinan J."/>
            <person name="Andreopoulos W."/>
            <person name="Lipzen A."/>
            <person name="Yan J."/>
            <person name="Wang M."/>
            <person name="Ng V."/>
            <person name="Grigoriev I.V."/>
            <person name="Spatafora J.W."/>
            <person name="Magnuson J.K."/>
            <person name="Baker S.E."/>
            <person name="Pomraning K.R."/>
        </authorList>
    </citation>
    <scope>NUCLEOTIDE SEQUENCE [LARGE SCALE GENOMIC DNA]</scope>
    <source>
        <strain evidence="2">CBS 7786</strain>
    </source>
</reference>
<evidence type="ECO:0000313" key="2">
    <source>
        <dbReference type="Proteomes" id="UP001433508"/>
    </source>
</evidence>
<gene>
    <name evidence="1" type="ORF">V1525DRAFT_394832</name>
</gene>
<protein>
    <submittedName>
        <fullName evidence="1">Uncharacterized protein</fullName>
    </submittedName>
</protein>
<proteinExistence type="predicted"/>
<evidence type="ECO:0000313" key="1">
    <source>
        <dbReference type="EMBL" id="KAK9240737.1"/>
    </source>
</evidence>
<keyword evidence="2" id="KW-1185">Reference proteome</keyword>
<dbReference type="Proteomes" id="UP001433508">
    <property type="component" value="Unassembled WGS sequence"/>
</dbReference>